<gene>
    <name evidence="1" type="ORF">GNZ21_01170</name>
</gene>
<sequence length="236" mass="26936">MGDVLALNQFDQQLRTALGGLFGSVEIAQRARIGETLGRRDPQAHLRPDFLQGGLDPAAHKHFHTEYKNVVKWTKDPVIQRYAKEYGTDELPLWIGLEGLNLGLLIQLYRFMSRPLRQEVADAFDASAKELGSWLRRIRELRNLSAHHQVIWNARTPSPVRTTERRHCLVLQHLEQGDTRTYLTVAVANFLAKQVQDFAAVEATRSALLQFPDVLQFDVHSLGAPYGWEHTSLWHV</sequence>
<evidence type="ECO:0000313" key="1">
    <source>
        <dbReference type="EMBL" id="MVT24986.1"/>
    </source>
</evidence>
<comment type="caution">
    <text evidence="1">The sequence shown here is derived from an EMBL/GenBank/DDBJ whole genome shotgun (WGS) entry which is preliminary data.</text>
</comment>
<dbReference type="Proteomes" id="UP000460157">
    <property type="component" value="Unassembled WGS sequence"/>
</dbReference>
<proteinExistence type="predicted"/>
<keyword evidence="2" id="KW-1185">Reference proteome</keyword>
<organism evidence="1 2">
    <name type="scientific">Nesterenkonia alkaliphila</name>
    <dbReference type="NCBI Taxonomy" id="1463631"/>
    <lineage>
        <taxon>Bacteria</taxon>
        <taxon>Bacillati</taxon>
        <taxon>Actinomycetota</taxon>
        <taxon>Actinomycetes</taxon>
        <taxon>Micrococcales</taxon>
        <taxon>Micrococcaceae</taxon>
        <taxon>Nesterenkonia</taxon>
    </lineage>
</organism>
<accession>A0A7K1UF43</accession>
<protein>
    <recommendedName>
        <fullName evidence="3">Abi family protein</fullName>
    </recommendedName>
</protein>
<dbReference type="AlphaFoldDB" id="A0A7K1UF43"/>
<name>A0A7K1UF43_9MICC</name>
<reference evidence="1 2" key="1">
    <citation type="submission" date="2019-12" db="EMBL/GenBank/DDBJ databases">
        <title>Nesterenkonia muleiensis sp. nov., a novel actinobacterium isolated from sap of Populus euphratica.</title>
        <authorList>
            <person name="Wang R."/>
        </authorList>
    </citation>
    <scope>NUCLEOTIDE SEQUENCE [LARGE SCALE GENOMIC DNA]</scope>
    <source>
        <strain evidence="1 2">F10</strain>
    </source>
</reference>
<evidence type="ECO:0008006" key="3">
    <source>
        <dbReference type="Google" id="ProtNLM"/>
    </source>
</evidence>
<dbReference type="EMBL" id="WRPM01000007">
    <property type="protein sequence ID" value="MVT24986.1"/>
    <property type="molecule type" value="Genomic_DNA"/>
</dbReference>
<dbReference type="InterPro" id="IPR011664">
    <property type="entry name" value="Abi_system_AbiD/AbiF-like"/>
</dbReference>
<evidence type="ECO:0000313" key="2">
    <source>
        <dbReference type="Proteomes" id="UP000460157"/>
    </source>
</evidence>
<dbReference type="Pfam" id="PF07751">
    <property type="entry name" value="Abi_2"/>
    <property type="match status" value="1"/>
</dbReference>